<name>A0A1N6FUU1_9PROT</name>
<sequence length="255" mass="26007">MFGLRQICTTVLKLGVGAILFILSTHIASATITLFFDSTSSSSNTPATGASAKAEFLFSDDGSGGVKIDLLFTNTTGAIPVFGSGATESKLTGIGFDLIRLNTGITTFVSGTHLNTLILTPTLPPFESFDIGIADNANFLGGNANAALPQGSTDTASFILIGSGLTAAVLEDEFFDGFSTGSLGYVARFQQVNGSGADSDKLLGGTATCDSCGFVPPPPPPVAIAEPATLALFGLGLLGIGVVRQARLKAGYLVR</sequence>
<dbReference type="InterPro" id="IPR013424">
    <property type="entry name" value="Ice-binding_C"/>
</dbReference>
<dbReference type="EMBL" id="FSRO01000001">
    <property type="protein sequence ID" value="SIN98987.1"/>
    <property type="molecule type" value="Genomic_DNA"/>
</dbReference>
<dbReference type="Pfam" id="PF07589">
    <property type="entry name" value="PEP-CTERM"/>
    <property type="match status" value="1"/>
</dbReference>
<dbReference type="Proteomes" id="UP000185062">
    <property type="component" value="Unassembled WGS sequence"/>
</dbReference>
<gene>
    <name evidence="3" type="ORF">SAMN02743940_0411</name>
</gene>
<accession>A0A1N6FUU1</accession>
<proteinExistence type="predicted"/>
<dbReference type="AlphaFoldDB" id="A0A1N6FUU1"/>
<evidence type="ECO:0000259" key="2">
    <source>
        <dbReference type="Pfam" id="PF07589"/>
    </source>
</evidence>
<protein>
    <submittedName>
        <fullName evidence="3">PEP-CTERM protein-sorting domain-containing protein</fullName>
    </submittedName>
</protein>
<feature type="transmembrane region" description="Helical" evidence="1">
    <location>
        <begin position="12"/>
        <end position="36"/>
    </location>
</feature>
<evidence type="ECO:0000313" key="3">
    <source>
        <dbReference type="EMBL" id="SIN98987.1"/>
    </source>
</evidence>
<keyword evidence="1" id="KW-0472">Membrane</keyword>
<evidence type="ECO:0000313" key="4">
    <source>
        <dbReference type="Proteomes" id="UP000185062"/>
    </source>
</evidence>
<organism evidence="3 4">
    <name type="scientific">Nitrosomonas cryotolerans ATCC 49181</name>
    <dbReference type="NCBI Taxonomy" id="1131553"/>
    <lineage>
        <taxon>Bacteria</taxon>
        <taxon>Pseudomonadati</taxon>
        <taxon>Pseudomonadota</taxon>
        <taxon>Betaproteobacteria</taxon>
        <taxon>Nitrosomonadales</taxon>
        <taxon>Nitrosomonadaceae</taxon>
        <taxon>Nitrosomonas</taxon>
    </lineage>
</organism>
<feature type="domain" description="Ice-binding protein C-terminal" evidence="2">
    <location>
        <begin position="226"/>
        <end position="244"/>
    </location>
</feature>
<reference evidence="3 4" key="1">
    <citation type="submission" date="2016-12" db="EMBL/GenBank/DDBJ databases">
        <authorList>
            <person name="Song W.-J."/>
            <person name="Kurnit D.M."/>
        </authorList>
    </citation>
    <scope>NUCLEOTIDE SEQUENCE [LARGE SCALE GENOMIC DNA]</scope>
    <source>
        <strain evidence="3 4">ATCC 49181</strain>
    </source>
</reference>
<keyword evidence="4" id="KW-1185">Reference proteome</keyword>
<keyword evidence="1" id="KW-0812">Transmembrane</keyword>
<dbReference type="STRING" id="44575.SAMN05216419_101819"/>
<evidence type="ECO:0000256" key="1">
    <source>
        <dbReference type="SAM" id="Phobius"/>
    </source>
</evidence>
<keyword evidence="1" id="KW-1133">Transmembrane helix</keyword>
<dbReference type="eggNOG" id="ENOG50336BQ">
    <property type="taxonomic scope" value="Bacteria"/>
</dbReference>
<dbReference type="RefSeq" id="WP_028461572.1">
    <property type="nucleotide sequence ID" value="NZ_FSRO01000001.1"/>
</dbReference>